<dbReference type="AlphaFoldDB" id="A0AAW4IPX5"/>
<organism evidence="3 4">
    <name type="scientific">Psychrobacter halodurans</name>
    <dbReference type="NCBI Taxonomy" id="2818439"/>
    <lineage>
        <taxon>Bacteria</taxon>
        <taxon>Pseudomonadati</taxon>
        <taxon>Pseudomonadota</taxon>
        <taxon>Gammaproteobacteria</taxon>
        <taxon>Moraxellales</taxon>
        <taxon>Moraxellaceae</taxon>
        <taxon>Psychrobacter</taxon>
    </lineage>
</organism>
<dbReference type="SUPFAM" id="SSF52980">
    <property type="entry name" value="Restriction endonuclease-like"/>
    <property type="match status" value="1"/>
</dbReference>
<name>A0AAW4IPX5_9GAMM</name>
<dbReference type="EMBL" id="JAGBKN010000016">
    <property type="protein sequence ID" value="MBO1517374.1"/>
    <property type="molecule type" value="Genomic_DNA"/>
</dbReference>
<evidence type="ECO:0000313" key="3">
    <source>
        <dbReference type="EMBL" id="MBO1517374.1"/>
    </source>
</evidence>
<evidence type="ECO:0000256" key="1">
    <source>
        <dbReference type="ARBA" id="ARBA00006738"/>
    </source>
</evidence>
<protein>
    <recommendedName>
        <fullName evidence="2">UPF0102 protein J3491_08510</fullName>
    </recommendedName>
</protein>
<comment type="similarity">
    <text evidence="1 2">Belongs to the UPF0102 family.</text>
</comment>
<comment type="caution">
    <text evidence="3">The sequence shown here is derived from an EMBL/GenBank/DDBJ whole genome shotgun (WGS) entry which is preliminary data.</text>
</comment>
<keyword evidence="4" id="KW-1185">Reference proteome</keyword>
<evidence type="ECO:0000313" key="4">
    <source>
        <dbReference type="Proteomes" id="UP000664161"/>
    </source>
</evidence>
<dbReference type="NCBIfam" id="NF009150">
    <property type="entry name" value="PRK12497.1-3"/>
    <property type="match status" value="1"/>
</dbReference>
<dbReference type="PANTHER" id="PTHR34039">
    <property type="entry name" value="UPF0102 PROTEIN YRAN"/>
    <property type="match status" value="1"/>
</dbReference>
<gene>
    <name evidence="3" type="ORF">J3491_08510</name>
</gene>
<dbReference type="NCBIfam" id="TIGR00252">
    <property type="entry name" value="YraN family protein"/>
    <property type="match status" value="1"/>
</dbReference>
<evidence type="ECO:0000256" key="2">
    <source>
        <dbReference type="HAMAP-Rule" id="MF_00048"/>
    </source>
</evidence>
<dbReference type="Gene3D" id="3.40.1350.10">
    <property type="match status" value="1"/>
</dbReference>
<dbReference type="PANTHER" id="PTHR34039:SF1">
    <property type="entry name" value="UPF0102 PROTEIN YRAN"/>
    <property type="match status" value="1"/>
</dbReference>
<dbReference type="InterPro" id="IPR011335">
    <property type="entry name" value="Restrct_endonuc-II-like"/>
</dbReference>
<dbReference type="GO" id="GO:0003676">
    <property type="term" value="F:nucleic acid binding"/>
    <property type="evidence" value="ECO:0007669"/>
    <property type="project" value="InterPro"/>
</dbReference>
<accession>A0AAW4IPX5</accession>
<dbReference type="Proteomes" id="UP000664161">
    <property type="component" value="Unassembled WGS sequence"/>
</dbReference>
<dbReference type="InterPro" id="IPR003509">
    <property type="entry name" value="UPF0102_YraN-like"/>
</dbReference>
<proteinExistence type="inferred from homology"/>
<dbReference type="NCBIfam" id="NF011279">
    <property type="entry name" value="PRK14687.1"/>
    <property type="match status" value="1"/>
</dbReference>
<sequence length="161" mass="18529">MLCYDNSEMFSRYLALMTHHKPLRLSSPKQRQGSLFEQRACAFLQAQGLTLIAQNWQQPKIGELDLVMLETGAAWSTLVFIEVRQRRQSGFGDALLSVTKSKQNKLIKAARYFLQQHPEYRDFDCRFDVIAYDTAGKHKLAEAHMSESPQWLIGAFMANAW</sequence>
<dbReference type="Pfam" id="PF02021">
    <property type="entry name" value="UPF0102"/>
    <property type="match status" value="1"/>
</dbReference>
<dbReference type="InterPro" id="IPR011856">
    <property type="entry name" value="tRNA_endonuc-like_dom_sf"/>
</dbReference>
<dbReference type="HAMAP" id="MF_00048">
    <property type="entry name" value="UPF0102"/>
    <property type="match status" value="1"/>
</dbReference>
<dbReference type="RefSeq" id="WP_207969833.1">
    <property type="nucleotide sequence ID" value="NZ_JAGBKN010000016.1"/>
</dbReference>
<reference evidence="3 4" key="1">
    <citation type="submission" date="2021-03" db="EMBL/GenBank/DDBJ databases">
        <authorList>
            <person name="Shang D.-D."/>
            <person name="Du Z.-J."/>
            <person name="Chen G.-J."/>
        </authorList>
    </citation>
    <scope>NUCLEOTIDE SEQUENCE [LARGE SCALE GENOMIC DNA]</scope>
    <source>
        <strain evidence="3 4">F2608</strain>
    </source>
</reference>